<dbReference type="AlphaFoldDB" id="A0A1R0WU10"/>
<comment type="caution">
    <text evidence="1">The sequence shown here is derived from an EMBL/GenBank/DDBJ whole genome shotgun (WGS) entry which is preliminary data.</text>
</comment>
<proteinExistence type="predicted"/>
<sequence>MNSFLIQKYSPQRDKAQIEHMLLHNKDLLKSFYQNEESNRENIVVAIMNDTSIGFLSFNGFGRKPQAILFVNNEYDTMEVGSKLIEEYENMLIHNETVEHTVLNVLSSNAQLISVLEKNNYRVYFAIYNM</sequence>
<dbReference type="SUPFAM" id="SSF55729">
    <property type="entry name" value="Acyl-CoA N-acyltransferases (Nat)"/>
    <property type="match status" value="1"/>
</dbReference>
<dbReference type="EMBL" id="MKQP01000078">
    <property type="protein sequence ID" value="OMD21427.1"/>
    <property type="molecule type" value="Genomic_DNA"/>
</dbReference>
<name>A0A1R0WU10_9BACL</name>
<evidence type="ECO:0000313" key="2">
    <source>
        <dbReference type="Proteomes" id="UP000187465"/>
    </source>
</evidence>
<protein>
    <submittedName>
        <fullName evidence="1">Uncharacterized protein</fullName>
    </submittedName>
</protein>
<dbReference type="RefSeq" id="WP_036678145.1">
    <property type="nucleotide sequence ID" value="NZ_MKQP01000078.1"/>
</dbReference>
<accession>A0A1R0WU10</accession>
<dbReference type="Proteomes" id="UP000187465">
    <property type="component" value="Unassembled WGS sequence"/>
</dbReference>
<dbReference type="Gene3D" id="3.40.630.30">
    <property type="match status" value="1"/>
</dbReference>
<organism evidence="1 2">
    <name type="scientific">Paenibacillus odorifer</name>
    <dbReference type="NCBI Taxonomy" id="189426"/>
    <lineage>
        <taxon>Bacteria</taxon>
        <taxon>Bacillati</taxon>
        <taxon>Bacillota</taxon>
        <taxon>Bacilli</taxon>
        <taxon>Bacillales</taxon>
        <taxon>Paenibacillaceae</taxon>
        <taxon>Paenibacillus</taxon>
    </lineage>
</organism>
<evidence type="ECO:0000313" key="1">
    <source>
        <dbReference type="EMBL" id="OMD21427.1"/>
    </source>
</evidence>
<dbReference type="InterPro" id="IPR016181">
    <property type="entry name" value="Acyl_CoA_acyltransferase"/>
</dbReference>
<reference evidence="1 2" key="1">
    <citation type="submission" date="2016-10" db="EMBL/GenBank/DDBJ databases">
        <title>Paenibacillus species isolates.</title>
        <authorList>
            <person name="Beno S.M."/>
        </authorList>
    </citation>
    <scope>NUCLEOTIDE SEQUENCE [LARGE SCALE GENOMIC DNA]</scope>
    <source>
        <strain evidence="1 2">FSL H7-0604</strain>
    </source>
</reference>
<gene>
    <name evidence="1" type="ORF">BJP51_07300</name>
</gene>